<evidence type="ECO:0000313" key="2">
    <source>
        <dbReference type="EMBL" id="OEU16763.1"/>
    </source>
</evidence>
<reference evidence="2 3" key="1">
    <citation type="submission" date="2016-09" db="EMBL/GenBank/DDBJ databases">
        <title>Extensive genetic diversity and differential bi-allelic expression allows diatom success in the polar Southern Ocean.</title>
        <authorList>
            <consortium name="DOE Joint Genome Institute"/>
            <person name="Mock T."/>
            <person name="Otillar R.P."/>
            <person name="Strauss J."/>
            <person name="Dupont C."/>
            <person name="Frickenhaus S."/>
            <person name="Maumus F."/>
            <person name="Mcmullan M."/>
            <person name="Sanges R."/>
            <person name="Schmutz J."/>
            <person name="Toseland A."/>
            <person name="Valas R."/>
            <person name="Veluchamy A."/>
            <person name="Ward B.J."/>
            <person name="Allen A."/>
            <person name="Barry K."/>
            <person name="Falciatore A."/>
            <person name="Ferrante M."/>
            <person name="Fortunato A.E."/>
            <person name="Gloeckner G."/>
            <person name="Gruber A."/>
            <person name="Hipkin R."/>
            <person name="Janech M."/>
            <person name="Kroth P."/>
            <person name="Leese F."/>
            <person name="Lindquist E."/>
            <person name="Lyon B.R."/>
            <person name="Martin J."/>
            <person name="Mayer C."/>
            <person name="Parker M."/>
            <person name="Quesneville H."/>
            <person name="Raymond J."/>
            <person name="Uhlig C."/>
            <person name="Valentin K.U."/>
            <person name="Worden A.Z."/>
            <person name="Armbrust E.V."/>
            <person name="Bowler C."/>
            <person name="Green B."/>
            <person name="Moulton V."/>
            <person name="Van Oosterhout C."/>
            <person name="Grigoriev I."/>
        </authorList>
    </citation>
    <scope>NUCLEOTIDE SEQUENCE [LARGE SCALE GENOMIC DNA]</scope>
    <source>
        <strain evidence="2 3">CCMP1102</strain>
    </source>
</reference>
<dbReference type="SUPFAM" id="SSF54427">
    <property type="entry name" value="NTF2-like"/>
    <property type="match status" value="1"/>
</dbReference>
<accession>A0A1E7FG48</accession>
<dbReference type="EMBL" id="KV784358">
    <property type="protein sequence ID" value="OEU16763.1"/>
    <property type="molecule type" value="Genomic_DNA"/>
</dbReference>
<dbReference type="InterPro" id="IPR032710">
    <property type="entry name" value="NTF2-like_dom_sf"/>
</dbReference>
<sequence>LEDQIDNARTAAEFGIRKAQTEFYDAFSNQDLKMMENLWSHSDDICCVHPGMESLQGYDSVIESWEQIFAGFSRVGDDDNNEFNIEPSRVTIDICGQTAICKCVEKVNGGKLEALNLYRREDGKWRMTMHMA</sequence>
<evidence type="ECO:0000259" key="1">
    <source>
        <dbReference type="Pfam" id="PF13474"/>
    </source>
</evidence>
<dbReference type="Gene3D" id="3.10.450.50">
    <property type="match status" value="1"/>
</dbReference>
<feature type="domain" description="SnoaL-like" evidence="1">
    <location>
        <begin position="16"/>
        <end position="130"/>
    </location>
</feature>
<protein>
    <recommendedName>
        <fullName evidence="1">SnoaL-like domain-containing protein</fullName>
    </recommendedName>
</protein>
<dbReference type="Pfam" id="PF13474">
    <property type="entry name" value="SnoaL_3"/>
    <property type="match status" value="1"/>
</dbReference>
<dbReference type="InParanoid" id="A0A1E7FG48"/>
<dbReference type="Proteomes" id="UP000095751">
    <property type="component" value="Unassembled WGS sequence"/>
</dbReference>
<keyword evidence="3" id="KW-1185">Reference proteome</keyword>
<dbReference type="InterPro" id="IPR037401">
    <property type="entry name" value="SnoaL-like"/>
</dbReference>
<feature type="non-terminal residue" evidence="2">
    <location>
        <position position="1"/>
    </location>
</feature>
<dbReference type="PANTHER" id="PTHR34957:SF1">
    <property type="entry name" value="NUCLEAR TRANSPORT FACTOR 2 (NTF2) FAMILY PROTEIN"/>
    <property type="match status" value="1"/>
</dbReference>
<dbReference type="AlphaFoldDB" id="A0A1E7FG48"/>
<organism evidence="2 3">
    <name type="scientific">Fragilariopsis cylindrus CCMP1102</name>
    <dbReference type="NCBI Taxonomy" id="635003"/>
    <lineage>
        <taxon>Eukaryota</taxon>
        <taxon>Sar</taxon>
        <taxon>Stramenopiles</taxon>
        <taxon>Ochrophyta</taxon>
        <taxon>Bacillariophyta</taxon>
        <taxon>Bacillariophyceae</taxon>
        <taxon>Bacillariophycidae</taxon>
        <taxon>Bacillariales</taxon>
        <taxon>Bacillariaceae</taxon>
        <taxon>Fragilariopsis</taxon>
    </lineage>
</organism>
<dbReference type="PANTHER" id="PTHR34957">
    <property type="entry name" value="NUCLEAR TRANSPORT FACTOR 2 (NTF2) FAMILY PROTEIN"/>
    <property type="match status" value="1"/>
</dbReference>
<feature type="non-terminal residue" evidence="2">
    <location>
        <position position="132"/>
    </location>
</feature>
<evidence type="ECO:0000313" key="3">
    <source>
        <dbReference type="Proteomes" id="UP000095751"/>
    </source>
</evidence>
<name>A0A1E7FG48_9STRA</name>
<proteinExistence type="predicted"/>
<gene>
    <name evidence="2" type="ORF">FRACYDRAFT_163946</name>
</gene>
<dbReference type="KEGG" id="fcy:FRACYDRAFT_163946"/>
<dbReference type="OrthoDB" id="43901at2759"/>